<name>A0A0H3ZRT5_9VIBR</name>
<accession>A0A0H3ZRT5</accession>
<dbReference type="EMBL" id="KP795627">
    <property type="protein sequence ID" value="AKN38985.1"/>
    <property type="molecule type" value="Genomic_DNA"/>
</dbReference>
<protein>
    <submittedName>
        <fullName evidence="1">Uncharacterized protein</fullName>
    </submittedName>
</protein>
<proteinExistence type="predicted"/>
<dbReference type="AlphaFoldDB" id="A0A0H3ZRT5"/>
<sequence length="46" mass="5148">MGVSNGINISNSLNYITHHYTPLLDQTHNTVSEISCQPLPPKDKRI</sequence>
<evidence type="ECO:0000313" key="1">
    <source>
        <dbReference type="EMBL" id="AKN38985.1"/>
    </source>
</evidence>
<organism evidence="1">
    <name type="scientific">Vibrio sp. FF_286</name>
    <dbReference type="NCBI Taxonomy" id="1652831"/>
    <lineage>
        <taxon>Bacteria</taxon>
        <taxon>Pseudomonadati</taxon>
        <taxon>Pseudomonadota</taxon>
        <taxon>Gammaproteobacteria</taxon>
        <taxon>Vibrionales</taxon>
        <taxon>Vibrionaceae</taxon>
        <taxon>Vibrio</taxon>
    </lineage>
</organism>
<reference evidence="1" key="1">
    <citation type="journal article" date="2015" name="MBio">
        <title>Eco-Evolutionary Dynamics of Episomes among Ecologically Cohesive Bacterial Populations.</title>
        <authorList>
            <person name="Xue H."/>
            <person name="Cordero O.X."/>
            <person name="Camas F.M."/>
            <person name="Trimble W."/>
            <person name="Meyer F."/>
            <person name="Guglielmini J."/>
            <person name="Rocha E.P."/>
            <person name="Polz M.F."/>
        </authorList>
    </citation>
    <scope>NUCLEOTIDE SEQUENCE</scope>
    <source>
        <strain evidence="1">FF_286</strain>
    </source>
</reference>